<dbReference type="PANTHER" id="PTHR39639">
    <property type="entry name" value="CHROMOSOME 16, WHOLE GENOME SHOTGUN SEQUENCE"/>
    <property type="match status" value="1"/>
</dbReference>
<keyword evidence="3" id="KW-1185">Reference proteome</keyword>
<sequence length="90" mass="10639">MAGCTCENWTLEDLSNALRDMHKDNKRIVVPMFQRGKRWKKGQEQKFIDSLIKGYPVGTMLFYETYEDNKRTYILVDGLQRGNSIKKIYD</sequence>
<proteinExistence type="predicted"/>
<accession>A0A923LFW7</accession>
<comment type="caution">
    <text evidence="2">The sequence shown here is derived from an EMBL/GenBank/DDBJ whole genome shotgun (WGS) entry which is preliminary data.</text>
</comment>
<dbReference type="EMBL" id="JACOPF010000001">
    <property type="protein sequence ID" value="MBC5687955.1"/>
    <property type="molecule type" value="Genomic_DNA"/>
</dbReference>
<evidence type="ECO:0000313" key="3">
    <source>
        <dbReference type="Proteomes" id="UP000652477"/>
    </source>
</evidence>
<dbReference type="RefSeq" id="WP_186874605.1">
    <property type="nucleotide sequence ID" value="NZ_JACOPF010000001.1"/>
</dbReference>
<name>A0A923LFW7_9FIRM</name>
<dbReference type="Proteomes" id="UP000652477">
    <property type="component" value="Unassembled WGS sequence"/>
</dbReference>
<dbReference type="PANTHER" id="PTHR39639:SF1">
    <property type="entry name" value="DUF262 DOMAIN-CONTAINING PROTEIN"/>
    <property type="match status" value="1"/>
</dbReference>
<evidence type="ECO:0000259" key="1">
    <source>
        <dbReference type="Pfam" id="PF03235"/>
    </source>
</evidence>
<protein>
    <submittedName>
        <fullName evidence="2">DUF262 domain-containing protein</fullName>
    </submittedName>
</protein>
<dbReference type="Pfam" id="PF03235">
    <property type="entry name" value="GmrSD_N"/>
    <property type="match status" value="1"/>
</dbReference>
<dbReference type="AlphaFoldDB" id="A0A923LFW7"/>
<evidence type="ECO:0000313" key="2">
    <source>
        <dbReference type="EMBL" id="MBC5687955.1"/>
    </source>
</evidence>
<dbReference type="InterPro" id="IPR004919">
    <property type="entry name" value="GmrSD_N"/>
</dbReference>
<organism evidence="2 3">
    <name type="scientific">Mediterraneibacter hominis</name>
    <dbReference type="NCBI Taxonomy" id="2763054"/>
    <lineage>
        <taxon>Bacteria</taxon>
        <taxon>Bacillati</taxon>
        <taxon>Bacillota</taxon>
        <taxon>Clostridia</taxon>
        <taxon>Lachnospirales</taxon>
        <taxon>Lachnospiraceae</taxon>
        <taxon>Mediterraneibacter</taxon>
    </lineage>
</organism>
<reference evidence="2" key="1">
    <citation type="submission" date="2020-08" db="EMBL/GenBank/DDBJ databases">
        <title>Genome public.</title>
        <authorList>
            <person name="Liu C."/>
            <person name="Sun Q."/>
        </authorList>
    </citation>
    <scope>NUCLEOTIDE SEQUENCE</scope>
    <source>
        <strain evidence="2">NSJ-55</strain>
    </source>
</reference>
<feature type="domain" description="GmrSD restriction endonucleases N-terminal" evidence="1">
    <location>
        <begin position="20"/>
        <end position="89"/>
    </location>
</feature>
<gene>
    <name evidence="2" type="ORF">H8S37_03270</name>
</gene>